<dbReference type="EMBL" id="AP021879">
    <property type="protein sequence ID" value="BBO92047.1"/>
    <property type="molecule type" value="Genomic_DNA"/>
</dbReference>
<organism evidence="1 2">
    <name type="scientific">Desulfosarcina ovata subsp. ovata</name>
    <dbReference type="NCBI Taxonomy" id="2752305"/>
    <lineage>
        <taxon>Bacteria</taxon>
        <taxon>Pseudomonadati</taxon>
        <taxon>Thermodesulfobacteriota</taxon>
        <taxon>Desulfobacteria</taxon>
        <taxon>Desulfobacterales</taxon>
        <taxon>Desulfosarcinaceae</taxon>
        <taxon>Desulfosarcina</taxon>
    </lineage>
</organism>
<reference evidence="1 2" key="1">
    <citation type="submission" date="2019-11" db="EMBL/GenBank/DDBJ databases">
        <title>Comparative genomics of hydrocarbon-degrading Desulfosarcina strains.</title>
        <authorList>
            <person name="Watanabe M."/>
            <person name="Kojima H."/>
            <person name="Fukui M."/>
        </authorList>
    </citation>
    <scope>NUCLEOTIDE SEQUENCE [LARGE SCALE GENOMIC DNA]</scope>
    <source>
        <strain evidence="2">oXyS1</strain>
    </source>
</reference>
<sequence length="341" mass="38007">MTRALWRDLHKLWGVPIWPDGTALTAEAASGQAVLSVGQTDYRRFYDGGRCILIDPQNPLTYETGIIDSVASTSITLDANLSTTWPAGISVYPLIEGRLSASQSIQLQSYKTAGIDIEVTETFESGTDHHAVSPSQSVTQYEGYDVFLYLPNLISSKIGVEHDYQVLEYLGPSYSDSNLDESAITLAATFTRSNRVNLWDIWTFFDVHKGRYGHFWVPSFQRDIQVTAGFTSTATTFHITDIEYSDYWLPNDATGRHLFFRFPDGTYVFRAVTGATDTTLTIDSAIGVACATADLDRLYVGFLHFCRFSIDELTAEYKFKLPTAADLNLKFVTIPFEAPAI</sequence>
<evidence type="ECO:0000313" key="2">
    <source>
        <dbReference type="Proteomes" id="UP000422108"/>
    </source>
</evidence>
<gene>
    <name evidence="1" type="ORF">DSCOOX_52270</name>
</gene>
<dbReference type="Proteomes" id="UP000422108">
    <property type="component" value="Chromosome"/>
</dbReference>
<evidence type="ECO:0000313" key="1">
    <source>
        <dbReference type="EMBL" id="BBO92047.1"/>
    </source>
</evidence>
<name>A0A5K8AHB4_9BACT</name>
<keyword evidence="2" id="KW-1185">Reference proteome</keyword>
<proteinExistence type="predicted"/>
<accession>A0A5K8AHB4</accession>
<dbReference type="AlphaFoldDB" id="A0A5K8AHB4"/>
<protein>
    <submittedName>
        <fullName evidence="1">Uncharacterized protein</fullName>
    </submittedName>
</protein>